<proteinExistence type="predicted"/>
<keyword evidence="3 6" id="KW-0812">Transmembrane</keyword>
<dbReference type="Proteomes" id="UP000823638">
    <property type="component" value="Unassembled WGS sequence"/>
</dbReference>
<dbReference type="EMBL" id="JADIMM010000064">
    <property type="protein sequence ID" value="MBO8457457.1"/>
    <property type="molecule type" value="Genomic_DNA"/>
</dbReference>
<evidence type="ECO:0000256" key="1">
    <source>
        <dbReference type="ARBA" id="ARBA00004651"/>
    </source>
</evidence>
<dbReference type="GO" id="GO:0005886">
    <property type="term" value="C:plasma membrane"/>
    <property type="evidence" value="ECO:0007669"/>
    <property type="project" value="UniProtKB-SubCell"/>
</dbReference>
<dbReference type="GO" id="GO:0015171">
    <property type="term" value="F:amino acid transmembrane transporter activity"/>
    <property type="evidence" value="ECO:0007669"/>
    <property type="project" value="TreeGrafter"/>
</dbReference>
<evidence type="ECO:0000313" key="8">
    <source>
        <dbReference type="Proteomes" id="UP000823638"/>
    </source>
</evidence>
<evidence type="ECO:0000256" key="5">
    <source>
        <dbReference type="ARBA" id="ARBA00023136"/>
    </source>
</evidence>
<organism evidence="7 8">
    <name type="scientific">Candidatus Gallitreponema excrementavium</name>
    <dbReference type="NCBI Taxonomy" id="2840840"/>
    <lineage>
        <taxon>Bacteria</taxon>
        <taxon>Pseudomonadati</taxon>
        <taxon>Spirochaetota</taxon>
        <taxon>Spirochaetia</taxon>
        <taxon>Spirochaetales</taxon>
        <taxon>Candidatus Gallitreponema</taxon>
    </lineage>
</organism>
<feature type="transmembrane region" description="Helical" evidence="6">
    <location>
        <begin position="186"/>
        <end position="206"/>
    </location>
</feature>
<dbReference type="Pfam" id="PF01810">
    <property type="entry name" value="LysE"/>
    <property type="match status" value="1"/>
</dbReference>
<evidence type="ECO:0000256" key="6">
    <source>
        <dbReference type="SAM" id="Phobius"/>
    </source>
</evidence>
<comment type="caution">
    <text evidence="7">The sequence shown here is derived from an EMBL/GenBank/DDBJ whole genome shotgun (WGS) entry which is preliminary data.</text>
</comment>
<reference evidence="7" key="1">
    <citation type="submission" date="2020-10" db="EMBL/GenBank/DDBJ databases">
        <authorList>
            <person name="Gilroy R."/>
        </authorList>
    </citation>
    <scope>NUCLEOTIDE SEQUENCE</scope>
    <source>
        <strain evidence="7">10532</strain>
    </source>
</reference>
<protein>
    <submittedName>
        <fullName evidence="7">LysE family transporter</fullName>
    </submittedName>
</protein>
<dbReference type="InterPro" id="IPR001123">
    <property type="entry name" value="LeuE-type"/>
</dbReference>
<evidence type="ECO:0000256" key="2">
    <source>
        <dbReference type="ARBA" id="ARBA00022475"/>
    </source>
</evidence>
<comment type="subcellular location">
    <subcellularLocation>
        <location evidence="1">Cell membrane</location>
        <topology evidence="1">Multi-pass membrane protein</topology>
    </subcellularLocation>
</comment>
<evidence type="ECO:0000313" key="7">
    <source>
        <dbReference type="EMBL" id="MBO8457457.1"/>
    </source>
</evidence>
<accession>A0A9D9N209</accession>
<feature type="transmembrane region" description="Helical" evidence="6">
    <location>
        <begin position="38"/>
        <end position="59"/>
    </location>
</feature>
<dbReference type="PANTHER" id="PTHR30086:SF20">
    <property type="entry name" value="ARGININE EXPORTER PROTEIN ARGO-RELATED"/>
    <property type="match status" value="1"/>
</dbReference>
<feature type="transmembrane region" description="Helical" evidence="6">
    <location>
        <begin position="110"/>
        <end position="135"/>
    </location>
</feature>
<reference evidence="7" key="2">
    <citation type="journal article" date="2021" name="PeerJ">
        <title>Extensive microbial diversity within the chicken gut microbiome revealed by metagenomics and culture.</title>
        <authorList>
            <person name="Gilroy R."/>
            <person name="Ravi A."/>
            <person name="Getino M."/>
            <person name="Pursley I."/>
            <person name="Horton D.L."/>
            <person name="Alikhan N.F."/>
            <person name="Baker D."/>
            <person name="Gharbi K."/>
            <person name="Hall N."/>
            <person name="Watson M."/>
            <person name="Adriaenssens E.M."/>
            <person name="Foster-Nyarko E."/>
            <person name="Jarju S."/>
            <person name="Secka A."/>
            <person name="Antonio M."/>
            <person name="Oren A."/>
            <person name="Chaudhuri R.R."/>
            <person name="La Ragione R."/>
            <person name="Hildebrand F."/>
            <person name="Pallen M.J."/>
        </authorList>
    </citation>
    <scope>NUCLEOTIDE SEQUENCE</scope>
    <source>
        <strain evidence="7">10532</strain>
    </source>
</reference>
<keyword evidence="4 6" id="KW-1133">Transmembrane helix</keyword>
<evidence type="ECO:0000256" key="3">
    <source>
        <dbReference type="ARBA" id="ARBA00022692"/>
    </source>
</evidence>
<feature type="transmembrane region" description="Helical" evidence="6">
    <location>
        <begin position="147"/>
        <end position="166"/>
    </location>
</feature>
<gene>
    <name evidence="7" type="ORF">IAA81_04425</name>
</gene>
<feature type="transmembrane region" description="Helical" evidence="6">
    <location>
        <begin position="71"/>
        <end position="90"/>
    </location>
</feature>
<sequence length="212" mass="23375">MMLLLKGIILGLLFGVPAGSVGALTMQRTLVYGKKAGIVTGLGSSIADSLYAMIGAFGFTVISDFLFEYQLLIFCIGGLFILYISIKMFFSLPENTKDGKEINKGSNKLQFIFSSFVIGITNPAAIMTFLFGFSWFNIKLSGTFDGIILTTGIFTGTFIWWIVLSGTAEALKKRFHSNMLNYVNKGFGTVLFIFSLIIFIRTFFMLTNKGLT</sequence>
<name>A0A9D9N209_9SPIR</name>
<dbReference type="AlphaFoldDB" id="A0A9D9N209"/>
<dbReference type="PANTHER" id="PTHR30086">
    <property type="entry name" value="ARGININE EXPORTER PROTEIN ARGO"/>
    <property type="match status" value="1"/>
</dbReference>
<keyword evidence="5 6" id="KW-0472">Membrane</keyword>
<evidence type="ECO:0000256" key="4">
    <source>
        <dbReference type="ARBA" id="ARBA00022989"/>
    </source>
</evidence>
<keyword evidence="2" id="KW-1003">Cell membrane</keyword>